<comment type="caution">
    <text evidence="2">The sequence shown here is derived from an EMBL/GenBank/DDBJ whole genome shotgun (WGS) entry which is preliminary data.</text>
</comment>
<dbReference type="SUPFAM" id="SSF56672">
    <property type="entry name" value="DNA/RNA polymerases"/>
    <property type="match status" value="1"/>
</dbReference>
<sequence length="239" mass="27214">MLCWIEQFLQNRTYQVLVGNSKSQHKEIKRGVPQGSCLSPTLFNIIMSDIPHTDGIIIGEYADDIAIFITSDTLEDAHTKAQSAITSLETWANRWCLRFNTAKTKCMCFTKKRILEKLTEPAYQLKLNQETIEWTKKMRYLGVTLDAPTLTWKLHYEDMVNEGIKRINIMRAISGTTWGANTELLLNFYKIYIRTKISYAIPATTSACHSRKMTLERVQNAAMRVALGARKSSPSSPPS</sequence>
<dbReference type="AlphaFoldDB" id="A0AAV2QQ03"/>
<accession>A0AAV2QQ03</accession>
<gene>
    <name evidence="2" type="ORF">MNOR_LOCUS14806</name>
</gene>
<dbReference type="PROSITE" id="PS50878">
    <property type="entry name" value="RT_POL"/>
    <property type="match status" value="1"/>
</dbReference>
<evidence type="ECO:0000313" key="3">
    <source>
        <dbReference type="Proteomes" id="UP001497623"/>
    </source>
</evidence>
<feature type="domain" description="Reverse transcriptase" evidence="1">
    <location>
        <begin position="1"/>
        <end position="145"/>
    </location>
</feature>
<proteinExistence type="predicted"/>
<protein>
    <recommendedName>
        <fullName evidence="1">Reverse transcriptase domain-containing protein</fullName>
    </recommendedName>
</protein>
<dbReference type="InterPro" id="IPR043502">
    <property type="entry name" value="DNA/RNA_pol_sf"/>
</dbReference>
<organism evidence="2 3">
    <name type="scientific">Meganyctiphanes norvegica</name>
    <name type="common">Northern krill</name>
    <name type="synonym">Thysanopoda norvegica</name>
    <dbReference type="NCBI Taxonomy" id="48144"/>
    <lineage>
        <taxon>Eukaryota</taxon>
        <taxon>Metazoa</taxon>
        <taxon>Ecdysozoa</taxon>
        <taxon>Arthropoda</taxon>
        <taxon>Crustacea</taxon>
        <taxon>Multicrustacea</taxon>
        <taxon>Malacostraca</taxon>
        <taxon>Eumalacostraca</taxon>
        <taxon>Eucarida</taxon>
        <taxon>Euphausiacea</taxon>
        <taxon>Euphausiidae</taxon>
        <taxon>Meganyctiphanes</taxon>
    </lineage>
</organism>
<dbReference type="InterPro" id="IPR043128">
    <property type="entry name" value="Rev_trsase/Diguanyl_cyclase"/>
</dbReference>
<dbReference type="GO" id="GO:0071897">
    <property type="term" value="P:DNA biosynthetic process"/>
    <property type="evidence" value="ECO:0007669"/>
    <property type="project" value="UniProtKB-ARBA"/>
</dbReference>
<reference evidence="2 3" key="1">
    <citation type="submission" date="2024-05" db="EMBL/GenBank/DDBJ databases">
        <authorList>
            <person name="Wallberg A."/>
        </authorList>
    </citation>
    <scope>NUCLEOTIDE SEQUENCE [LARGE SCALE GENOMIC DNA]</scope>
</reference>
<dbReference type="InterPro" id="IPR000477">
    <property type="entry name" value="RT_dom"/>
</dbReference>
<keyword evidence="3" id="KW-1185">Reference proteome</keyword>
<dbReference type="Proteomes" id="UP001497623">
    <property type="component" value="Unassembled WGS sequence"/>
</dbReference>
<dbReference type="Pfam" id="PF00078">
    <property type="entry name" value="RVT_1"/>
    <property type="match status" value="1"/>
</dbReference>
<evidence type="ECO:0000313" key="2">
    <source>
        <dbReference type="EMBL" id="CAL4093305.1"/>
    </source>
</evidence>
<evidence type="ECO:0000259" key="1">
    <source>
        <dbReference type="PROSITE" id="PS50878"/>
    </source>
</evidence>
<dbReference type="EMBL" id="CAXKWB010009043">
    <property type="protein sequence ID" value="CAL4093305.1"/>
    <property type="molecule type" value="Genomic_DNA"/>
</dbReference>
<dbReference type="PANTHER" id="PTHR33332">
    <property type="entry name" value="REVERSE TRANSCRIPTASE DOMAIN-CONTAINING PROTEIN"/>
    <property type="match status" value="1"/>
</dbReference>
<dbReference type="Gene3D" id="3.30.70.270">
    <property type="match status" value="1"/>
</dbReference>
<name>A0AAV2QQ03_MEGNR</name>